<gene>
    <name evidence="2" type="ORF">E1261_05540</name>
</gene>
<evidence type="ECO:0000313" key="2">
    <source>
        <dbReference type="EMBL" id="TDC33663.1"/>
    </source>
</evidence>
<evidence type="ECO:0000313" key="3">
    <source>
        <dbReference type="Proteomes" id="UP000295075"/>
    </source>
</evidence>
<dbReference type="Gene3D" id="1.10.260.40">
    <property type="entry name" value="lambda repressor-like DNA-binding domains"/>
    <property type="match status" value="1"/>
</dbReference>
<dbReference type="PANTHER" id="PTHR35010">
    <property type="entry name" value="BLL4672 PROTEIN-RELATED"/>
    <property type="match status" value="1"/>
</dbReference>
<dbReference type="RefSeq" id="WP_132402851.1">
    <property type="nucleotide sequence ID" value="NZ_SMKA01000012.1"/>
</dbReference>
<dbReference type="InterPro" id="IPR041413">
    <property type="entry name" value="MLTR_LBD"/>
</dbReference>
<dbReference type="Pfam" id="PF13560">
    <property type="entry name" value="HTH_31"/>
    <property type="match status" value="1"/>
</dbReference>
<dbReference type="Gene3D" id="3.30.450.180">
    <property type="match status" value="1"/>
</dbReference>
<organism evidence="2 3">
    <name type="scientific">Kribbella albertanoniae</name>
    <dbReference type="NCBI Taxonomy" id="1266829"/>
    <lineage>
        <taxon>Bacteria</taxon>
        <taxon>Bacillati</taxon>
        <taxon>Actinomycetota</taxon>
        <taxon>Actinomycetes</taxon>
        <taxon>Propionibacteriales</taxon>
        <taxon>Kribbellaceae</taxon>
        <taxon>Kribbella</taxon>
    </lineage>
</organism>
<dbReference type="Proteomes" id="UP000295075">
    <property type="component" value="Unassembled WGS sequence"/>
</dbReference>
<reference evidence="2 3" key="1">
    <citation type="submission" date="2019-03" db="EMBL/GenBank/DDBJ databases">
        <title>Draft genome sequences of novel Actinobacteria.</title>
        <authorList>
            <person name="Sahin N."/>
            <person name="Ay H."/>
            <person name="Saygin H."/>
        </authorList>
    </citation>
    <scope>NUCLEOTIDE SEQUENCE [LARGE SCALE GENOMIC DNA]</scope>
    <source>
        <strain evidence="2 3">JCM 30547</strain>
    </source>
</reference>
<dbReference type="AlphaFoldDB" id="A0A4R4QES2"/>
<dbReference type="InterPro" id="IPR010982">
    <property type="entry name" value="Lambda_DNA-bd_dom_sf"/>
</dbReference>
<dbReference type="Pfam" id="PF17765">
    <property type="entry name" value="MLTR_LBD"/>
    <property type="match status" value="1"/>
</dbReference>
<feature type="domain" description="HTH cro/C1-type" evidence="1">
    <location>
        <begin position="34"/>
        <end position="81"/>
    </location>
</feature>
<name>A0A4R4QES2_9ACTN</name>
<dbReference type="GO" id="GO:0003677">
    <property type="term" value="F:DNA binding"/>
    <property type="evidence" value="ECO:0007669"/>
    <property type="project" value="InterPro"/>
</dbReference>
<evidence type="ECO:0000259" key="1">
    <source>
        <dbReference type="PROSITE" id="PS50943"/>
    </source>
</evidence>
<accession>A0A4R4QES2</accession>
<protein>
    <submittedName>
        <fullName evidence="2">XRE family transcriptional regulator</fullName>
    </submittedName>
</protein>
<dbReference type="SMART" id="SM00530">
    <property type="entry name" value="HTH_XRE"/>
    <property type="match status" value="1"/>
</dbReference>
<dbReference type="PROSITE" id="PS50943">
    <property type="entry name" value="HTH_CROC1"/>
    <property type="match status" value="1"/>
</dbReference>
<sequence length="287" mass="32366">MDRELLADFLRARRTALQPEDVGLPRGARRRTGGLRREEVAALAGMSADYYSRMEQQRGPVPSEQMLAALARALRLTMSERDHLFGLGGHPAPRRVLRDDHISPTMMRIMDRLSDTPALVMSRFGETLLQTRPAVALLGDYTRFSGMSRYLVYRWFTDPAARELYAPEDHALRGRVFTVDIRAAYTADPHGRAGEIVAALLDVSPEFAEVWSRHEIDVTHHHDLKRYRHPELGELELYCQPLLDADQAQELLVFTATPGSPSEAKLKLLTTMEGRDDQSPATSPEHV</sequence>
<dbReference type="EMBL" id="SMKA01000012">
    <property type="protein sequence ID" value="TDC33663.1"/>
    <property type="molecule type" value="Genomic_DNA"/>
</dbReference>
<keyword evidence="3" id="KW-1185">Reference proteome</keyword>
<comment type="caution">
    <text evidence="2">The sequence shown here is derived from an EMBL/GenBank/DDBJ whole genome shotgun (WGS) entry which is preliminary data.</text>
</comment>
<dbReference type="InterPro" id="IPR001387">
    <property type="entry name" value="Cro/C1-type_HTH"/>
</dbReference>
<dbReference type="SUPFAM" id="SSF47413">
    <property type="entry name" value="lambda repressor-like DNA-binding domains"/>
    <property type="match status" value="1"/>
</dbReference>
<dbReference type="PANTHER" id="PTHR35010:SF2">
    <property type="entry name" value="BLL4672 PROTEIN"/>
    <property type="match status" value="1"/>
</dbReference>
<proteinExistence type="predicted"/>
<dbReference type="OrthoDB" id="3212310at2"/>